<evidence type="ECO:0000256" key="9">
    <source>
        <dbReference type="ARBA" id="ARBA00023027"/>
    </source>
</evidence>
<feature type="region of interest" description="Disordered" evidence="11">
    <location>
        <begin position="163"/>
        <end position="184"/>
    </location>
</feature>
<dbReference type="PANTHER" id="PTHR22998:SF1">
    <property type="entry name" value="NAD(+) HYDROLASE SARM1"/>
    <property type="match status" value="1"/>
</dbReference>
<dbReference type="InterPro" id="IPR001660">
    <property type="entry name" value="SAM"/>
</dbReference>
<dbReference type="AlphaFoldDB" id="A0A8S1GT25"/>
<sequence length="1241" mass="137968">MYWSRPHFLGGRPHPGVGSSRRMGEENFGYCSRNFYRGVKSAFGMAGTDDAFFELDDDECSLPSSPNSPSSTSGVSLPLPPKSAPPCPITSQQPTIACQNGDIVSLSTTTTPTLHCDDLLHTCRIIPATSAAMVAVAECRLQQSLSTPCEDPTTIRKDSEYRRFKSEGSSAGANLPQGGPDVPIEELSPIVDQRRSTTRFSLMQQDSVVHPAPITKHSHTEQVTMMHTLKTKLSKYQSFVDRAFELIMQSSDEKVIEGCTIIAKLMKKAWTTPKVSHDLSSALCDYLRDREYFDKLIKLFIGSATCEPVRLACGKVLEECMSSSNRDFIVNKSYMKKMMGTAMKLTKNPDQQRLSLSLMESLFKHSSVTSLSLIEFGVLDHILLTCKRATGTPDTLRHAALALANLALYTCSEGKKKIIQKKVPDWLFLLASQPDDLTRYYACLAICMLASSKDLESAASKSGTLALVEPFLLSQNPTTFAQDHYKHSQGRPKEWLMRLLPMLKSMRREARSCAAFHLTMEATIKKDQNKLDVFETLKIIIIIIIVAPKKDLENRVISHTLEVVTSRASDLSPVAEPACCVNSQRSGLSVIFKSRAALVMPNETARDVTASQGSGANRIRSAAQIGAAQEGRLIFWNGSVYRAHTHTRTHNTAAGAPPLDKSVCNTRIALPCVHYQHKDYIINREVLSTQTMVSPNANFNPVILPLQSEVLKTAIPSPTRPLLQVSPYSQSVVVGCASPTPPPTPPSPSRPTDLTQLPFLIPSATTSFAAIPSSSMTLPTTPLKTSLKKLPSKTALIIRPNVISKEKTVTMERFKRSRTRRFFHPYAKEIGAIQALKEVASSPDEVAAKFASEALTVIGEEVPYKLAQKVPSWTANDVQYWVTKIGFEDYVGQFAKHMVDGDLLLHLSEHDLHNDIGMTSGLQKKRFMRELESLKIAADYSAVDESNLDQFLMSLSPELSVYTYQMLSNGVNRSLLSSLTDDLMQNACGITNPIHRLKLTQAFQDAKHPDDVEVAMLSKQIDVFISYRRSTGNQLASLIKVLLQLRGYKVFIDVDKLYAGKFDSSLLKNIQAAKHFILVLTPNSLDRLLNDDNCEDWVHKELKCAFEYQKNIIPIFDTAFEFPSKEDQIPSDIRNITKYNGVKWVHDYQDACMAKVVRFIEGELNRGTPTTKEPTSTVVRKTTTTTSQRWNASALRPNTNAHRTVSNRMEPPTPTFTPSSSQEKNRRKLYQTSVSTVSDRM</sequence>
<keyword evidence="4" id="KW-0963">Cytoplasm</keyword>
<organism evidence="14 15">
    <name type="scientific">Caenorhabditis auriculariae</name>
    <dbReference type="NCBI Taxonomy" id="2777116"/>
    <lineage>
        <taxon>Eukaryota</taxon>
        <taxon>Metazoa</taxon>
        <taxon>Ecdysozoa</taxon>
        <taxon>Nematoda</taxon>
        <taxon>Chromadorea</taxon>
        <taxon>Rhabditida</taxon>
        <taxon>Rhabditina</taxon>
        <taxon>Rhabditomorpha</taxon>
        <taxon>Rhabditoidea</taxon>
        <taxon>Rhabditidae</taxon>
        <taxon>Peloderinae</taxon>
        <taxon>Caenorhabditis</taxon>
    </lineage>
</organism>
<evidence type="ECO:0000256" key="10">
    <source>
        <dbReference type="ARBA" id="ARBA00047304"/>
    </source>
</evidence>
<dbReference type="EMBL" id="CAJGYM010000003">
    <property type="protein sequence ID" value="CAD6185948.1"/>
    <property type="molecule type" value="Genomic_DNA"/>
</dbReference>
<feature type="compositionally biased region" description="Low complexity" evidence="11">
    <location>
        <begin position="61"/>
        <end position="77"/>
    </location>
</feature>
<dbReference type="Pfam" id="PF13676">
    <property type="entry name" value="TIR_2"/>
    <property type="match status" value="1"/>
</dbReference>
<evidence type="ECO:0000256" key="11">
    <source>
        <dbReference type="SAM" id="MobiDB-lite"/>
    </source>
</evidence>
<dbReference type="GO" id="GO:0005737">
    <property type="term" value="C:cytoplasm"/>
    <property type="evidence" value="ECO:0007669"/>
    <property type="project" value="UniProtKB-SubCell"/>
</dbReference>
<keyword evidence="9" id="KW-0520">NAD</keyword>
<dbReference type="GO" id="GO:0007165">
    <property type="term" value="P:signal transduction"/>
    <property type="evidence" value="ECO:0007669"/>
    <property type="project" value="InterPro"/>
</dbReference>
<dbReference type="InterPro" id="IPR000157">
    <property type="entry name" value="TIR_dom"/>
</dbReference>
<dbReference type="Pfam" id="PF07647">
    <property type="entry name" value="SAM_2"/>
    <property type="match status" value="1"/>
</dbReference>
<feature type="compositionally biased region" description="Polar residues" evidence="11">
    <location>
        <begin position="1230"/>
        <end position="1241"/>
    </location>
</feature>
<keyword evidence="5" id="KW-0399">Innate immunity</keyword>
<evidence type="ECO:0000313" key="15">
    <source>
        <dbReference type="Proteomes" id="UP000835052"/>
    </source>
</evidence>
<dbReference type="Gene3D" id="1.10.150.50">
    <property type="entry name" value="Transcription Factor, Ets-1"/>
    <property type="match status" value="2"/>
</dbReference>
<feature type="domain" description="TIR" evidence="12">
    <location>
        <begin position="1019"/>
        <end position="1164"/>
    </location>
</feature>
<dbReference type="SMART" id="SM00454">
    <property type="entry name" value="SAM"/>
    <property type="match status" value="2"/>
</dbReference>
<evidence type="ECO:0000256" key="1">
    <source>
        <dbReference type="ARBA" id="ARBA00004496"/>
    </source>
</evidence>
<evidence type="ECO:0000256" key="2">
    <source>
        <dbReference type="ARBA" id="ARBA00008291"/>
    </source>
</evidence>
<accession>A0A8S1GT25</accession>
<evidence type="ECO:0000313" key="14">
    <source>
        <dbReference type="EMBL" id="CAD6185948.1"/>
    </source>
</evidence>
<feature type="domain" description="SAM" evidence="13">
    <location>
        <begin position="873"/>
        <end position="937"/>
    </location>
</feature>
<dbReference type="GO" id="GO:0003953">
    <property type="term" value="F:NAD+ nucleosidase activity"/>
    <property type="evidence" value="ECO:0007669"/>
    <property type="project" value="InterPro"/>
</dbReference>
<dbReference type="CDD" id="cd09502">
    <property type="entry name" value="SAM_SARM1-like_repeat2"/>
    <property type="match status" value="1"/>
</dbReference>
<dbReference type="InterPro" id="IPR039184">
    <property type="entry name" value="SARM1"/>
</dbReference>
<feature type="region of interest" description="Disordered" evidence="11">
    <location>
        <begin position="57"/>
        <end position="88"/>
    </location>
</feature>
<dbReference type="Gene3D" id="3.40.50.10140">
    <property type="entry name" value="Toll/interleukin-1 receptor homology (TIR) domain"/>
    <property type="match status" value="1"/>
</dbReference>
<dbReference type="GO" id="GO:0019677">
    <property type="term" value="P:NAD+ catabolic process"/>
    <property type="evidence" value="ECO:0007669"/>
    <property type="project" value="UniProtKB-ARBA"/>
</dbReference>
<evidence type="ECO:0000256" key="4">
    <source>
        <dbReference type="ARBA" id="ARBA00022490"/>
    </source>
</evidence>
<dbReference type="FunFam" id="1.10.150.50:FF:000043">
    <property type="entry name" value="Sterile alpha and TIR motif-containing 1"/>
    <property type="match status" value="1"/>
</dbReference>
<dbReference type="InterPro" id="IPR013761">
    <property type="entry name" value="SAM/pointed_sf"/>
</dbReference>
<comment type="similarity">
    <text evidence="2">Belongs to the SARM1 family.</text>
</comment>
<evidence type="ECO:0000256" key="5">
    <source>
        <dbReference type="ARBA" id="ARBA00022588"/>
    </source>
</evidence>
<dbReference type="FunFam" id="1.10.150.50:FF:000101">
    <property type="entry name" value="Sterile alpha and TIR motif-containing protein tir-1"/>
    <property type="match status" value="1"/>
</dbReference>
<evidence type="ECO:0000259" key="12">
    <source>
        <dbReference type="PROSITE" id="PS50104"/>
    </source>
</evidence>
<dbReference type="FunFam" id="3.40.50.10140:FF:000023">
    <property type="entry name" value="Sterile alpha and TIR motif-containing protein tir-1"/>
    <property type="match status" value="1"/>
</dbReference>
<dbReference type="GO" id="GO:0034128">
    <property type="term" value="P:negative regulation of MyD88-independent toll-like receptor signaling pathway"/>
    <property type="evidence" value="ECO:0007669"/>
    <property type="project" value="InterPro"/>
</dbReference>
<comment type="catalytic activity">
    <reaction evidence="10">
        <text>NAD(+) + H2O = ADP-D-ribose + nicotinamide + H(+)</text>
        <dbReference type="Rhea" id="RHEA:16301"/>
        <dbReference type="ChEBI" id="CHEBI:15377"/>
        <dbReference type="ChEBI" id="CHEBI:15378"/>
        <dbReference type="ChEBI" id="CHEBI:17154"/>
        <dbReference type="ChEBI" id="CHEBI:57540"/>
        <dbReference type="ChEBI" id="CHEBI:57967"/>
        <dbReference type="EC" id="3.2.2.6"/>
    </reaction>
    <physiologicalReaction direction="left-to-right" evidence="10">
        <dbReference type="Rhea" id="RHEA:16302"/>
    </physiologicalReaction>
</comment>
<feature type="compositionally biased region" description="Pro residues" evidence="11">
    <location>
        <begin position="78"/>
        <end position="88"/>
    </location>
</feature>
<keyword evidence="8" id="KW-0391">Immunity</keyword>
<dbReference type="GO" id="GO:0044297">
    <property type="term" value="C:cell body"/>
    <property type="evidence" value="ECO:0007669"/>
    <property type="project" value="UniProtKB-ARBA"/>
</dbReference>
<dbReference type="GO" id="GO:0048678">
    <property type="term" value="P:response to axon injury"/>
    <property type="evidence" value="ECO:0007669"/>
    <property type="project" value="InterPro"/>
</dbReference>
<dbReference type="InterPro" id="IPR035897">
    <property type="entry name" value="Toll_tir_struct_dom_sf"/>
</dbReference>
<evidence type="ECO:0000256" key="7">
    <source>
        <dbReference type="ARBA" id="ARBA00022801"/>
    </source>
</evidence>
<gene>
    <name evidence="14" type="ORF">CAUJ_LOCUS1867</name>
</gene>
<dbReference type="CDD" id="cd09501">
    <property type="entry name" value="SAM_SARM1-like_repeat1"/>
    <property type="match status" value="1"/>
</dbReference>
<proteinExistence type="inferred from homology"/>
<evidence type="ECO:0000256" key="8">
    <source>
        <dbReference type="ARBA" id="ARBA00022859"/>
    </source>
</evidence>
<dbReference type="GO" id="GO:0061809">
    <property type="term" value="F:NAD+ nucleosidase activity, cyclic ADP-ribose generating"/>
    <property type="evidence" value="ECO:0007669"/>
    <property type="project" value="UniProtKB-EC"/>
</dbReference>
<dbReference type="SMART" id="SM00255">
    <property type="entry name" value="TIR"/>
    <property type="match status" value="1"/>
</dbReference>
<dbReference type="OrthoDB" id="202764at2759"/>
<keyword evidence="7" id="KW-0378">Hydrolase</keyword>
<comment type="subcellular location">
    <subcellularLocation>
        <location evidence="1">Cytoplasm</location>
    </subcellularLocation>
</comment>
<dbReference type="SUPFAM" id="SSF48371">
    <property type="entry name" value="ARM repeat"/>
    <property type="match status" value="1"/>
</dbReference>
<evidence type="ECO:0000256" key="3">
    <source>
        <dbReference type="ARBA" id="ARBA00011982"/>
    </source>
</evidence>
<dbReference type="Gene3D" id="1.25.10.10">
    <property type="entry name" value="Leucine-rich Repeat Variant"/>
    <property type="match status" value="1"/>
</dbReference>
<dbReference type="GO" id="GO:0035591">
    <property type="term" value="F:signaling adaptor activity"/>
    <property type="evidence" value="ECO:0007669"/>
    <property type="project" value="InterPro"/>
</dbReference>
<dbReference type="PROSITE" id="PS50104">
    <property type="entry name" value="TIR"/>
    <property type="match status" value="1"/>
</dbReference>
<dbReference type="Pfam" id="PF00536">
    <property type="entry name" value="SAM_1"/>
    <property type="match status" value="1"/>
</dbReference>
<dbReference type="Proteomes" id="UP000835052">
    <property type="component" value="Unassembled WGS sequence"/>
</dbReference>
<evidence type="ECO:0000259" key="13">
    <source>
        <dbReference type="PROSITE" id="PS50105"/>
    </source>
</evidence>
<dbReference type="InterPro" id="IPR016024">
    <property type="entry name" value="ARM-type_fold"/>
</dbReference>
<keyword evidence="15" id="KW-1185">Reference proteome</keyword>
<name>A0A8S1GT25_9PELO</name>
<protein>
    <recommendedName>
        <fullName evidence="3">ADP-ribosyl cyclase/cyclic ADP-ribose hydrolase</fullName>
        <ecNumber evidence="3">3.2.2.6</ecNumber>
    </recommendedName>
</protein>
<dbReference type="GO" id="GO:0030425">
    <property type="term" value="C:dendrite"/>
    <property type="evidence" value="ECO:0007669"/>
    <property type="project" value="TreeGrafter"/>
</dbReference>
<dbReference type="GO" id="GO:0045087">
    <property type="term" value="P:innate immune response"/>
    <property type="evidence" value="ECO:0007669"/>
    <property type="project" value="UniProtKB-KW"/>
</dbReference>
<keyword evidence="6" id="KW-0677">Repeat</keyword>
<comment type="caution">
    <text evidence="14">The sequence shown here is derived from an EMBL/GenBank/DDBJ whole genome shotgun (WGS) entry which is preliminary data.</text>
</comment>
<feature type="region of interest" description="Disordered" evidence="11">
    <location>
        <begin position="1196"/>
        <end position="1241"/>
    </location>
</feature>
<feature type="compositionally biased region" description="Polar residues" evidence="11">
    <location>
        <begin position="1196"/>
        <end position="1207"/>
    </location>
</feature>
<reference evidence="14" key="1">
    <citation type="submission" date="2020-10" db="EMBL/GenBank/DDBJ databases">
        <authorList>
            <person name="Kikuchi T."/>
        </authorList>
    </citation>
    <scope>NUCLEOTIDE SEQUENCE</scope>
    <source>
        <strain evidence="14">NKZ352</strain>
    </source>
</reference>
<dbReference type="SUPFAM" id="SSF52200">
    <property type="entry name" value="Toll/Interleukin receptor TIR domain"/>
    <property type="match status" value="1"/>
</dbReference>
<dbReference type="SUPFAM" id="SSF47769">
    <property type="entry name" value="SAM/Pointed domain"/>
    <property type="match status" value="2"/>
</dbReference>
<dbReference type="EC" id="3.2.2.6" evidence="3"/>
<dbReference type="PANTHER" id="PTHR22998">
    <property type="entry name" value="SARM1"/>
    <property type="match status" value="1"/>
</dbReference>
<dbReference type="PROSITE" id="PS50105">
    <property type="entry name" value="SAM_DOMAIN"/>
    <property type="match status" value="1"/>
</dbReference>
<evidence type="ECO:0000256" key="6">
    <source>
        <dbReference type="ARBA" id="ARBA00022737"/>
    </source>
</evidence>
<dbReference type="InterPro" id="IPR011989">
    <property type="entry name" value="ARM-like"/>
</dbReference>